<accession>A0A1H0UT31</accession>
<sequence length="267" mass="30393">MDQDQIDIKTPEYVSIQFQAAGLGSRASAFIIDQLLLILINSLILIITFFVFMGGPGLFFFENVTTGPLAIAIILIFVLNWGYFFAFEYFNGGRTIGKKLAGIRVIQENGHSITILSSFIRNLLRIIDSLPTGYLVGILMIFFHSKHKRIGDLVAGTIVVHERKEKKKGKKSAIEKEIELRGISKESLMLEEWILKSFVLKDWKLINTYSNRLLQLPAFERKQLTVKVANILFPKIGLDAKGRSEADVENTLLALYLHLRDEWEFEL</sequence>
<evidence type="ECO:0000256" key="2">
    <source>
        <dbReference type="ARBA" id="ARBA00022692"/>
    </source>
</evidence>
<name>A0A1H0UT31_9BACI</name>
<dbReference type="RefSeq" id="WP_090854445.1">
    <property type="nucleotide sequence ID" value="NZ_FNJU01000005.1"/>
</dbReference>
<dbReference type="InterPro" id="IPR010432">
    <property type="entry name" value="RDD"/>
</dbReference>
<reference evidence="8" key="1">
    <citation type="submission" date="2016-10" db="EMBL/GenBank/DDBJ databases">
        <authorList>
            <person name="Varghese N."/>
            <person name="Submissions S."/>
        </authorList>
    </citation>
    <scope>NUCLEOTIDE SEQUENCE [LARGE SCALE GENOMIC DNA]</scope>
    <source>
        <strain evidence="8">IBRC-M10078</strain>
    </source>
</reference>
<dbReference type="OrthoDB" id="9787732at2"/>
<dbReference type="Proteomes" id="UP000199159">
    <property type="component" value="Unassembled WGS sequence"/>
</dbReference>
<dbReference type="STRING" id="930152.SAMN05216565_105154"/>
<keyword evidence="3 5" id="KW-1133">Transmembrane helix</keyword>
<evidence type="ECO:0000313" key="8">
    <source>
        <dbReference type="Proteomes" id="UP000199159"/>
    </source>
</evidence>
<feature type="transmembrane region" description="Helical" evidence="5">
    <location>
        <begin position="67"/>
        <end position="90"/>
    </location>
</feature>
<evidence type="ECO:0000256" key="3">
    <source>
        <dbReference type="ARBA" id="ARBA00022989"/>
    </source>
</evidence>
<keyword evidence="2 5" id="KW-0812">Transmembrane</keyword>
<keyword evidence="4 5" id="KW-0472">Membrane</keyword>
<evidence type="ECO:0000259" key="6">
    <source>
        <dbReference type="Pfam" id="PF06271"/>
    </source>
</evidence>
<evidence type="ECO:0000256" key="4">
    <source>
        <dbReference type="ARBA" id="ARBA00023136"/>
    </source>
</evidence>
<gene>
    <name evidence="7" type="ORF">SAMN05216565_105154</name>
</gene>
<evidence type="ECO:0000256" key="1">
    <source>
        <dbReference type="ARBA" id="ARBA00004141"/>
    </source>
</evidence>
<dbReference type="PANTHER" id="PTHR38480:SF1">
    <property type="entry name" value="SLR0254 PROTEIN"/>
    <property type="match status" value="1"/>
</dbReference>
<evidence type="ECO:0000313" key="7">
    <source>
        <dbReference type="EMBL" id="SDP69459.1"/>
    </source>
</evidence>
<dbReference type="GO" id="GO:0016020">
    <property type="term" value="C:membrane"/>
    <property type="evidence" value="ECO:0007669"/>
    <property type="project" value="UniProtKB-SubCell"/>
</dbReference>
<feature type="domain" description="RDD" evidence="6">
    <location>
        <begin position="21"/>
        <end position="156"/>
    </location>
</feature>
<feature type="transmembrane region" description="Helical" evidence="5">
    <location>
        <begin position="35"/>
        <end position="61"/>
    </location>
</feature>
<protein>
    <submittedName>
        <fullName evidence="7">Uncharacterized membrane protein YckC, RDD family</fullName>
    </submittedName>
</protein>
<proteinExistence type="predicted"/>
<dbReference type="PANTHER" id="PTHR38480">
    <property type="entry name" value="SLR0254 PROTEIN"/>
    <property type="match status" value="1"/>
</dbReference>
<comment type="subcellular location">
    <subcellularLocation>
        <location evidence="1">Membrane</location>
        <topology evidence="1">Multi-pass membrane protein</topology>
    </subcellularLocation>
</comment>
<feature type="transmembrane region" description="Helical" evidence="5">
    <location>
        <begin position="123"/>
        <end position="143"/>
    </location>
</feature>
<dbReference type="Pfam" id="PF06271">
    <property type="entry name" value="RDD"/>
    <property type="match status" value="1"/>
</dbReference>
<dbReference type="AlphaFoldDB" id="A0A1H0UT31"/>
<organism evidence="7 8">
    <name type="scientific">Litchfieldia salsa</name>
    <dbReference type="NCBI Taxonomy" id="930152"/>
    <lineage>
        <taxon>Bacteria</taxon>
        <taxon>Bacillati</taxon>
        <taxon>Bacillota</taxon>
        <taxon>Bacilli</taxon>
        <taxon>Bacillales</taxon>
        <taxon>Bacillaceae</taxon>
        <taxon>Litchfieldia</taxon>
    </lineage>
</organism>
<dbReference type="EMBL" id="FNJU01000005">
    <property type="protein sequence ID" value="SDP69459.1"/>
    <property type="molecule type" value="Genomic_DNA"/>
</dbReference>
<evidence type="ECO:0000256" key="5">
    <source>
        <dbReference type="SAM" id="Phobius"/>
    </source>
</evidence>
<keyword evidence="8" id="KW-1185">Reference proteome</keyword>